<keyword evidence="7" id="KW-0690">Ribosome biogenesis</keyword>
<dbReference type="OrthoDB" id="9807740at2"/>
<comment type="subcellular location">
    <subcellularLocation>
        <location evidence="7">Cytoplasm</location>
    </subcellularLocation>
</comment>
<keyword evidence="6 7" id="KW-0862">Zinc</keyword>
<feature type="binding site" evidence="7">
    <location>
        <position position="238"/>
    </location>
    <ligand>
        <name>Zn(2+)</name>
        <dbReference type="ChEBI" id="CHEBI:29105"/>
        <note>catalytic</note>
    </ligand>
</feature>
<evidence type="ECO:0000256" key="5">
    <source>
        <dbReference type="ARBA" id="ARBA00022801"/>
    </source>
</evidence>
<dbReference type="Proteomes" id="UP000002186">
    <property type="component" value="Chromosome"/>
</dbReference>
<comment type="cofactor">
    <cofactor evidence="7">
        <name>Zn(2+)</name>
        <dbReference type="ChEBI" id="CHEBI:29105"/>
    </cofactor>
    <text evidence="7">Binds 1 zinc ion.</text>
</comment>
<keyword evidence="4 7" id="KW-0255">Endonuclease</keyword>
<dbReference type="NCBIfam" id="TIGR00043">
    <property type="entry name" value="rRNA maturation RNase YbeY"/>
    <property type="match status" value="1"/>
</dbReference>
<name>C4ZLM2_THASP</name>
<dbReference type="PANTHER" id="PTHR46986">
    <property type="entry name" value="ENDORIBONUCLEASE YBEY, CHLOROPLASTIC"/>
    <property type="match status" value="1"/>
</dbReference>
<dbReference type="EMBL" id="SSFD01000113">
    <property type="protein sequence ID" value="TXH86286.1"/>
    <property type="molecule type" value="Genomic_DNA"/>
</dbReference>
<dbReference type="EMBL" id="CP001281">
    <property type="protein sequence ID" value="ACK53634.1"/>
    <property type="molecule type" value="Genomic_DNA"/>
</dbReference>
<gene>
    <name evidence="7 9" type="primary">ybeY</name>
    <name evidence="8" type="ordered locus">Tmz1t_0867</name>
    <name evidence="9" type="ORF">E6Q80_07950</name>
</gene>
<dbReference type="HOGENOM" id="CLU_1118710_0_0_4"/>
<dbReference type="InterPro" id="IPR023091">
    <property type="entry name" value="MetalPrtase_cat_dom_sf_prd"/>
</dbReference>
<keyword evidence="2 7" id="KW-0540">Nuclease</keyword>
<feature type="binding site" evidence="7">
    <location>
        <position position="234"/>
    </location>
    <ligand>
        <name>Zn(2+)</name>
        <dbReference type="ChEBI" id="CHEBI:29105"/>
        <note>catalytic</note>
    </ligand>
</feature>
<protein>
    <recommendedName>
        <fullName evidence="7">Endoribonuclease YbeY</fullName>
        <ecNumber evidence="7">3.1.-.-</ecNumber>
    </recommendedName>
</protein>
<dbReference type="EC" id="3.1.-.-" evidence="7"/>
<comment type="similarity">
    <text evidence="1 7">Belongs to the endoribonuclease YbeY family.</text>
</comment>
<keyword evidence="7" id="KW-0698">rRNA processing</keyword>
<dbReference type="KEGG" id="tmz:Tmz1t_0867"/>
<keyword evidence="10" id="KW-1185">Reference proteome</keyword>
<dbReference type="SUPFAM" id="SSF55486">
    <property type="entry name" value="Metalloproteases ('zincins'), catalytic domain"/>
    <property type="match status" value="1"/>
</dbReference>
<dbReference type="Pfam" id="PF02130">
    <property type="entry name" value="YbeY"/>
    <property type="match status" value="1"/>
</dbReference>
<keyword evidence="3 7" id="KW-0479">Metal-binding</keyword>
<keyword evidence="5 7" id="KW-0378">Hydrolase</keyword>
<dbReference type="Proteomes" id="UP000321192">
    <property type="component" value="Unassembled WGS sequence"/>
</dbReference>
<reference evidence="10" key="1">
    <citation type="submission" date="2009-05" db="EMBL/GenBank/DDBJ databases">
        <title>Complete sequence of chromosome of Thauera sp. MZ1T.</title>
        <authorList>
            <consortium name="US DOE Joint Genome Institute"/>
            <person name="Lucas S."/>
            <person name="Copeland A."/>
            <person name="Lapidus A."/>
            <person name="Glavina del Rio T."/>
            <person name="Dalin E."/>
            <person name="Tice H."/>
            <person name="Bruce D."/>
            <person name="Goodwin L."/>
            <person name="Pitluck S."/>
            <person name="Sims D."/>
            <person name="Brettin T."/>
            <person name="Detter J.C."/>
            <person name="Han C."/>
            <person name="Larimer F."/>
            <person name="Land M."/>
            <person name="Hauser L."/>
            <person name="Kyrpides N."/>
            <person name="Mikhailova N."/>
            <person name="Sayler G.S."/>
        </authorList>
    </citation>
    <scope>NUCLEOTIDE SEQUENCE [LARGE SCALE GENOMIC DNA]</scope>
    <source>
        <strain evidence="10">MZ1T</strain>
    </source>
</reference>
<dbReference type="PROSITE" id="PS01306">
    <property type="entry name" value="UPF0054"/>
    <property type="match status" value="1"/>
</dbReference>
<evidence type="ECO:0000313" key="8">
    <source>
        <dbReference type="EMBL" id="ACK53634.1"/>
    </source>
</evidence>
<evidence type="ECO:0000256" key="2">
    <source>
        <dbReference type="ARBA" id="ARBA00022722"/>
    </source>
</evidence>
<accession>C4ZLM2</accession>
<dbReference type="STRING" id="85643.Tmz1t_0867"/>
<dbReference type="NCBIfam" id="NF010570">
    <property type="entry name" value="PRK13963.1"/>
    <property type="match status" value="1"/>
</dbReference>
<reference evidence="9 11" key="3">
    <citation type="submission" date="2018-09" db="EMBL/GenBank/DDBJ databases">
        <title>Metagenome Assembled Genomes from an Advanced Water Purification Facility.</title>
        <authorList>
            <person name="Stamps B.W."/>
            <person name="Spear J.R."/>
        </authorList>
    </citation>
    <scope>NUCLEOTIDE SEQUENCE [LARGE SCALE GENOMIC DNA]</scope>
    <source>
        <strain evidence="9">Bin_27_1</strain>
    </source>
</reference>
<dbReference type="Gene3D" id="3.40.390.30">
    <property type="entry name" value="Metalloproteases ('zincins'), catalytic domain"/>
    <property type="match status" value="1"/>
</dbReference>
<keyword evidence="7" id="KW-0963">Cytoplasm</keyword>
<evidence type="ECO:0000256" key="4">
    <source>
        <dbReference type="ARBA" id="ARBA00022759"/>
    </source>
</evidence>
<evidence type="ECO:0000313" key="10">
    <source>
        <dbReference type="Proteomes" id="UP000002186"/>
    </source>
</evidence>
<evidence type="ECO:0000256" key="3">
    <source>
        <dbReference type="ARBA" id="ARBA00022723"/>
    </source>
</evidence>
<dbReference type="GO" id="GO:0004222">
    <property type="term" value="F:metalloendopeptidase activity"/>
    <property type="evidence" value="ECO:0007669"/>
    <property type="project" value="InterPro"/>
</dbReference>
<evidence type="ECO:0000256" key="6">
    <source>
        <dbReference type="ARBA" id="ARBA00022833"/>
    </source>
</evidence>
<proteinExistence type="inferred from homology"/>
<evidence type="ECO:0000313" key="11">
    <source>
        <dbReference type="Proteomes" id="UP000321192"/>
    </source>
</evidence>
<reference evidence="8 10" key="2">
    <citation type="journal article" date="2012" name="Stand. Genomic Sci.">
        <title>Complete genome sequence of Thauera aminoaromatica strain MZ1T.</title>
        <authorList>
            <person name="Jiang K."/>
            <person name="Sanseverino J."/>
            <person name="Chauhan A."/>
            <person name="Lucas S."/>
            <person name="Copeland A."/>
            <person name="Lapidus A."/>
            <person name="Del Rio T.G."/>
            <person name="Dalin E."/>
            <person name="Tice H."/>
            <person name="Bruce D."/>
            <person name="Goodwin L."/>
            <person name="Pitluck S."/>
            <person name="Sims D."/>
            <person name="Brettin T."/>
            <person name="Detter J.C."/>
            <person name="Han C."/>
            <person name="Chang Y.J."/>
            <person name="Larimer F."/>
            <person name="Land M."/>
            <person name="Hauser L."/>
            <person name="Kyrpides N.C."/>
            <person name="Mikhailova N."/>
            <person name="Moser S."/>
            <person name="Jegier P."/>
            <person name="Close D."/>
            <person name="Debruyn J.M."/>
            <person name="Wang Y."/>
            <person name="Layton A.C."/>
            <person name="Allen M.S."/>
            <person name="Sayler G.S."/>
        </authorList>
    </citation>
    <scope>NUCLEOTIDE SEQUENCE [LARGE SCALE GENOMIC DNA]</scope>
    <source>
        <strain evidence="8 10">MZ1T</strain>
    </source>
</reference>
<dbReference type="InterPro" id="IPR002036">
    <property type="entry name" value="YbeY"/>
</dbReference>
<dbReference type="PANTHER" id="PTHR46986:SF1">
    <property type="entry name" value="ENDORIBONUCLEASE YBEY, CHLOROPLASTIC"/>
    <property type="match status" value="1"/>
</dbReference>
<organism evidence="8 10">
    <name type="scientific">Thauera aminoaromatica</name>
    <dbReference type="NCBI Taxonomy" id="164330"/>
    <lineage>
        <taxon>Bacteria</taxon>
        <taxon>Pseudomonadati</taxon>
        <taxon>Pseudomonadota</taxon>
        <taxon>Betaproteobacteria</taxon>
        <taxon>Rhodocyclales</taxon>
        <taxon>Zoogloeaceae</taxon>
        <taxon>Thauera</taxon>
    </lineage>
</organism>
<dbReference type="InterPro" id="IPR020549">
    <property type="entry name" value="YbeY_CS"/>
</dbReference>
<dbReference type="GO" id="GO:0006364">
    <property type="term" value="P:rRNA processing"/>
    <property type="evidence" value="ECO:0007669"/>
    <property type="project" value="UniProtKB-UniRule"/>
</dbReference>
<dbReference type="RefSeq" id="WP_004323399.1">
    <property type="nucleotide sequence ID" value="NC_011662.2"/>
</dbReference>
<dbReference type="GO" id="GO:0008270">
    <property type="term" value="F:zinc ion binding"/>
    <property type="evidence" value="ECO:0007669"/>
    <property type="project" value="UniProtKB-UniRule"/>
</dbReference>
<dbReference type="GO" id="GO:0005737">
    <property type="term" value="C:cytoplasm"/>
    <property type="evidence" value="ECO:0007669"/>
    <property type="project" value="UniProtKB-SubCell"/>
</dbReference>
<evidence type="ECO:0000256" key="7">
    <source>
        <dbReference type="HAMAP-Rule" id="MF_00009"/>
    </source>
</evidence>
<dbReference type="AlphaFoldDB" id="C4ZLM2"/>
<feature type="binding site" evidence="7">
    <location>
        <position position="244"/>
    </location>
    <ligand>
        <name>Zn(2+)</name>
        <dbReference type="ChEBI" id="CHEBI:29105"/>
        <note>catalytic</note>
    </ligand>
</feature>
<comment type="function">
    <text evidence="7">Single strand-specific metallo-endoribonuclease involved in late-stage 70S ribosome quality control and in maturation of the 3' terminus of the 16S rRNA.</text>
</comment>
<evidence type="ECO:0000256" key="1">
    <source>
        <dbReference type="ARBA" id="ARBA00010875"/>
    </source>
</evidence>
<dbReference type="HAMAP" id="MF_00009">
    <property type="entry name" value="Endoribonucl_YbeY"/>
    <property type="match status" value="1"/>
</dbReference>
<dbReference type="eggNOG" id="COG0319">
    <property type="taxonomic scope" value="Bacteria"/>
</dbReference>
<accession>A0A5C7STC4</accession>
<evidence type="ECO:0000313" key="9">
    <source>
        <dbReference type="EMBL" id="TXH86286.1"/>
    </source>
</evidence>
<dbReference type="GO" id="GO:0004521">
    <property type="term" value="F:RNA endonuclease activity"/>
    <property type="evidence" value="ECO:0007669"/>
    <property type="project" value="UniProtKB-UniRule"/>
</dbReference>
<sequence length="274" mass="29692">MANKTNRTDRTNQAAARKSAGTWPRIIAVDADGKAARIRAERLEIELGDGRKLLLAFPEKAWGDLEIEAETDDDNAVPMLSLQPGACNLMTLRVDVHHDMSFVEPLALPAGEHPPVLKLQVQKAVEGEDKANCPKKNHIRRWAAAALRASAQVTVRLVGEAEGRALNRDYRGKDYATNVLTFAYAEGEDLPGLPAAAADVPLAGDLVLCVPVVVREAAAQGKTLEAHFAHLVVHGMLHLQGYDHENETEAAEMEALETAILRELGYADPYALSA</sequence>